<reference evidence="9" key="1">
    <citation type="journal article" date="2023" name="IMA Fungus">
        <title>Comparative genomic study of the Penicillium genus elucidates a diverse pangenome and 15 lateral gene transfer events.</title>
        <authorList>
            <person name="Petersen C."/>
            <person name="Sorensen T."/>
            <person name="Nielsen M.R."/>
            <person name="Sondergaard T.E."/>
            <person name="Sorensen J.L."/>
            <person name="Fitzpatrick D.A."/>
            <person name="Frisvad J.C."/>
            <person name="Nielsen K.L."/>
        </authorList>
    </citation>
    <scope>NUCLEOTIDE SEQUENCE</scope>
    <source>
        <strain evidence="9">IBT 15450</strain>
    </source>
</reference>
<dbReference type="SMART" id="SM00906">
    <property type="entry name" value="Fungal_trans"/>
    <property type="match status" value="1"/>
</dbReference>
<evidence type="ECO:0000256" key="5">
    <source>
        <dbReference type="ARBA" id="ARBA00023163"/>
    </source>
</evidence>
<evidence type="ECO:0000256" key="1">
    <source>
        <dbReference type="ARBA" id="ARBA00004123"/>
    </source>
</evidence>
<dbReference type="PROSITE" id="PS50048">
    <property type="entry name" value="ZN2_CY6_FUNGAL_2"/>
    <property type="match status" value="1"/>
</dbReference>
<keyword evidence="3" id="KW-0805">Transcription regulation</keyword>
<dbReference type="SMART" id="SM00066">
    <property type="entry name" value="GAL4"/>
    <property type="match status" value="1"/>
</dbReference>
<evidence type="ECO:0000256" key="3">
    <source>
        <dbReference type="ARBA" id="ARBA00023015"/>
    </source>
</evidence>
<gene>
    <name evidence="9" type="ORF">N7460_013570</name>
</gene>
<sequence length="675" mass="76376">MPTAGSPSLKRKRVVESCSECYRRKQKCDRKQPCNNCSVRNVPGKCTFNTSTVSRPETRIQRPSMSTNEVGQGQLPIQDDRESPQLGSGSLGYSSVPGSNAFVGLQQILGNDEFEKMNAVQSSAFNSRVARKNAQTLVSKLPPRPVLQTLVNVFFAEVNWHYAILERFYFDDLFSRWPHSEELEPVNYLGPDELSRELRYFSALLFQVVSLTLQVLPPNHLDMAQISADALGTSQTYSDLGDELLSVLGRPGATLSGVQADFLRSSWLKNVGRGTEAWHSFGNAIRQAQELGLHRQREIRQPDETNISKTLSCLWYEENKKRLWINLFVWDSFMAMILGRPRMIHRDDCDAKPPMECSIPKNPSTAVPMAVRLDENPGIIPVSASLFRYAIACKVHDMRAIKLDRPHPKVYSTVRKIHEDVDLLMDGLLPSIRPDCPDTSWDLELPYLPQLREELKVMANLFIANLHRPHIISSTESRKAALQAAIATLDFQLRSFAQTKPYQYHLFSLAFYMVDASFLLSIITILYPPENHETRQNIETSLRRSIDSLSTMRDYNPVAKAGFGVVQRCYSKLREAFESPNNASGLHPASHCSSTIRLQSLMRDLSDYTIDSSMGSLLDPSQPTHSPDLGLPTPPFYGLQDSFDQGYWLEQLNQIQPSLIFEQDPHGMWENLSFD</sequence>
<feature type="compositionally biased region" description="Polar residues" evidence="7">
    <location>
        <begin position="50"/>
        <end position="71"/>
    </location>
</feature>
<comment type="caution">
    <text evidence="9">The sequence shown here is derived from an EMBL/GenBank/DDBJ whole genome shotgun (WGS) entry which is preliminary data.</text>
</comment>
<dbReference type="EMBL" id="JAQJZL010000016">
    <property type="protein sequence ID" value="KAJ6023175.1"/>
    <property type="molecule type" value="Genomic_DNA"/>
</dbReference>
<keyword evidence="4" id="KW-0238">DNA-binding</keyword>
<name>A0AAD6HZ51_PENCN</name>
<dbReference type="InterPro" id="IPR001138">
    <property type="entry name" value="Zn2Cys6_DnaBD"/>
</dbReference>
<dbReference type="AlphaFoldDB" id="A0AAD6HZ51"/>
<evidence type="ECO:0000256" key="2">
    <source>
        <dbReference type="ARBA" id="ARBA00022723"/>
    </source>
</evidence>
<feature type="region of interest" description="Disordered" evidence="7">
    <location>
        <begin position="50"/>
        <end position="90"/>
    </location>
</feature>
<evidence type="ECO:0000256" key="4">
    <source>
        <dbReference type="ARBA" id="ARBA00023125"/>
    </source>
</evidence>
<dbReference type="Proteomes" id="UP001219568">
    <property type="component" value="Unassembled WGS sequence"/>
</dbReference>
<dbReference type="Pfam" id="PF00172">
    <property type="entry name" value="Zn_clus"/>
    <property type="match status" value="1"/>
</dbReference>
<dbReference type="GO" id="GO:0000981">
    <property type="term" value="F:DNA-binding transcription factor activity, RNA polymerase II-specific"/>
    <property type="evidence" value="ECO:0007669"/>
    <property type="project" value="InterPro"/>
</dbReference>
<dbReference type="PANTHER" id="PTHR31001">
    <property type="entry name" value="UNCHARACTERIZED TRANSCRIPTIONAL REGULATORY PROTEIN"/>
    <property type="match status" value="1"/>
</dbReference>
<dbReference type="GO" id="GO:0003677">
    <property type="term" value="F:DNA binding"/>
    <property type="evidence" value="ECO:0007669"/>
    <property type="project" value="UniProtKB-KW"/>
</dbReference>
<protein>
    <recommendedName>
        <fullName evidence="8">Zn(2)-C6 fungal-type domain-containing protein</fullName>
    </recommendedName>
</protein>
<dbReference type="SUPFAM" id="SSF57701">
    <property type="entry name" value="Zn2/Cys6 DNA-binding domain"/>
    <property type="match status" value="1"/>
</dbReference>
<feature type="domain" description="Zn(2)-C6 fungal-type" evidence="8">
    <location>
        <begin position="17"/>
        <end position="48"/>
    </location>
</feature>
<keyword evidence="2" id="KW-0479">Metal-binding</keyword>
<reference evidence="9" key="2">
    <citation type="submission" date="2023-01" db="EMBL/GenBank/DDBJ databases">
        <authorList>
            <person name="Petersen C."/>
        </authorList>
    </citation>
    <scope>NUCLEOTIDE SEQUENCE</scope>
    <source>
        <strain evidence="9">IBT 15450</strain>
    </source>
</reference>
<dbReference type="CDD" id="cd00067">
    <property type="entry name" value="GAL4"/>
    <property type="match status" value="1"/>
</dbReference>
<evidence type="ECO:0000313" key="10">
    <source>
        <dbReference type="Proteomes" id="UP001219568"/>
    </source>
</evidence>
<evidence type="ECO:0000259" key="8">
    <source>
        <dbReference type="PROSITE" id="PS50048"/>
    </source>
</evidence>
<dbReference type="InterPro" id="IPR007219">
    <property type="entry name" value="XnlR_reg_dom"/>
</dbReference>
<dbReference type="GO" id="GO:0008270">
    <property type="term" value="F:zinc ion binding"/>
    <property type="evidence" value="ECO:0007669"/>
    <property type="project" value="InterPro"/>
</dbReference>
<dbReference type="Gene3D" id="4.10.240.10">
    <property type="entry name" value="Zn(2)-C6 fungal-type DNA-binding domain"/>
    <property type="match status" value="1"/>
</dbReference>
<dbReference type="InterPro" id="IPR036864">
    <property type="entry name" value="Zn2-C6_fun-type_DNA-bd_sf"/>
</dbReference>
<dbReference type="CDD" id="cd12148">
    <property type="entry name" value="fungal_TF_MHR"/>
    <property type="match status" value="1"/>
</dbReference>
<dbReference type="GO" id="GO:0006351">
    <property type="term" value="P:DNA-templated transcription"/>
    <property type="evidence" value="ECO:0007669"/>
    <property type="project" value="InterPro"/>
</dbReference>
<evidence type="ECO:0000256" key="6">
    <source>
        <dbReference type="ARBA" id="ARBA00023242"/>
    </source>
</evidence>
<dbReference type="Pfam" id="PF04082">
    <property type="entry name" value="Fungal_trans"/>
    <property type="match status" value="1"/>
</dbReference>
<keyword evidence="10" id="KW-1185">Reference proteome</keyword>
<accession>A0AAD6HZ51</accession>
<proteinExistence type="predicted"/>
<organism evidence="9 10">
    <name type="scientific">Penicillium canescens</name>
    <dbReference type="NCBI Taxonomy" id="5083"/>
    <lineage>
        <taxon>Eukaryota</taxon>
        <taxon>Fungi</taxon>
        <taxon>Dikarya</taxon>
        <taxon>Ascomycota</taxon>
        <taxon>Pezizomycotina</taxon>
        <taxon>Eurotiomycetes</taxon>
        <taxon>Eurotiomycetidae</taxon>
        <taxon>Eurotiales</taxon>
        <taxon>Aspergillaceae</taxon>
        <taxon>Penicillium</taxon>
    </lineage>
</organism>
<dbReference type="GO" id="GO:0005634">
    <property type="term" value="C:nucleus"/>
    <property type="evidence" value="ECO:0007669"/>
    <property type="project" value="UniProtKB-SubCell"/>
</dbReference>
<dbReference type="InterPro" id="IPR050613">
    <property type="entry name" value="Sec_Metabolite_Reg"/>
</dbReference>
<dbReference type="PANTHER" id="PTHR31001:SF87">
    <property type="entry name" value="COL-21"/>
    <property type="match status" value="1"/>
</dbReference>
<keyword evidence="5" id="KW-0804">Transcription</keyword>
<evidence type="ECO:0000313" key="9">
    <source>
        <dbReference type="EMBL" id="KAJ6023175.1"/>
    </source>
</evidence>
<keyword evidence="6" id="KW-0539">Nucleus</keyword>
<evidence type="ECO:0000256" key="7">
    <source>
        <dbReference type="SAM" id="MobiDB-lite"/>
    </source>
</evidence>
<comment type="subcellular location">
    <subcellularLocation>
        <location evidence="1">Nucleus</location>
    </subcellularLocation>
</comment>